<evidence type="ECO:0000313" key="2">
    <source>
        <dbReference type="EMBL" id="MBU5440217.1"/>
    </source>
</evidence>
<feature type="transmembrane region" description="Helical" evidence="1">
    <location>
        <begin position="6"/>
        <end position="22"/>
    </location>
</feature>
<accession>A0ABS6EBQ7</accession>
<keyword evidence="1" id="KW-1133">Transmembrane helix</keyword>
<keyword evidence="3" id="KW-1185">Reference proteome</keyword>
<evidence type="ECO:0000256" key="1">
    <source>
        <dbReference type="SAM" id="Phobius"/>
    </source>
</evidence>
<dbReference type="Pfam" id="PF03956">
    <property type="entry name" value="Lys_export"/>
    <property type="match status" value="1"/>
</dbReference>
<keyword evidence="1" id="KW-0812">Transmembrane</keyword>
<dbReference type="RefSeq" id="WP_216522246.1">
    <property type="nucleotide sequence ID" value="NZ_JAHLPM010000028.1"/>
</dbReference>
<name>A0ABS6EBQ7_9FIRM</name>
<reference evidence="2 3" key="1">
    <citation type="submission" date="2021-06" db="EMBL/GenBank/DDBJ databases">
        <authorList>
            <person name="Sun Q."/>
            <person name="Li D."/>
        </authorList>
    </citation>
    <scope>NUCLEOTIDE SEQUENCE [LARGE SCALE GENOMIC DNA]</scope>
    <source>
        <strain evidence="2 3">MSJ-40</strain>
    </source>
</reference>
<feature type="transmembrane region" description="Helical" evidence="1">
    <location>
        <begin position="34"/>
        <end position="53"/>
    </location>
</feature>
<protein>
    <submittedName>
        <fullName evidence="2">LysO family transporter</fullName>
    </submittedName>
</protein>
<sequence>MGLRLLIYLVILSIGGIIGYRDKVSEGLKARLNTIQNICLLFLLFIMGIRIGIDEKVISTFFSIGLKATIISIFTVSFSILFVHLISKYIIVKEDKIES</sequence>
<proteinExistence type="predicted"/>
<keyword evidence="1" id="KW-0472">Membrane</keyword>
<gene>
    <name evidence="2" type="ORF">KQI42_19670</name>
</gene>
<organism evidence="2 3">
    <name type="scientific">Tissierella simiarum</name>
    <dbReference type="NCBI Taxonomy" id="2841534"/>
    <lineage>
        <taxon>Bacteria</taxon>
        <taxon>Bacillati</taxon>
        <taxon>Bacillota</taxon>
        <taxon>Tissierellia</taxon>
        <taxon>Tissierellales</taxon>
        <taxon>Tissierellaceae</taxon>
        <taxon>Tissierella</taxon>
    </lineage>
</organism>
<dbReference type="EMBL" id="JAHLPM010000028">
    <property type="protein sequence ID" value="MBU5440217.1"/>
    <property type="molecule type" value="Genomic_DNA"/>
</dbReference>
<dbReference type="Proteomes" id="UP000749471">
    <property type="component" value="Unassembled WGS sequence"/>
</dbReference>
<feature type="transmembrane region" description="Helical" evidence="1">
    <location>
        <begin position="65"/>
        <end position="86"/>
    </location>
</feature>
<comment type="caution">
    <text evidence="2">The sequence shown here is derived from an EMBL/GenBank/DDBJ whole genome shotgun (WGS) entry which is preliminary data.</text>
</comment>
<dbReference type="InterPro" id="IPR005642">
    <property type="entry name" value="LysO"/>
</dbReference>
<evidence type="ECO:0000313" key="3">
    <source>
        <dbReference type="Proteomes" id="UP000749471"/>
    </source>
</evidence>